<reference evidence="2 3" key="1">
    <citation type="submission" date="2016-04" db="EMBL/GenBank/DDBJ databases">
        <title>Draft genome sequence of freshwater magnetotactic bacteria Magnetospirillum marisnigri SP-1 and Magnetospirillum moscoviense BB-1.</title>
        <authorList>
            <person name="Koziaeva V."/>
            <person name="Dziuba M.V."/>
            <person name="Ivanov T.M."/>
            <person name="Kuznetsov B."/>
            <person name="Grouzdev D.S."/>
        </authorList>
    </citation>
    <scope>NUCLEOTIDE SEQUENCE [LARGE SCALE GENOMIC DNA]</scope>
    <source>
        <strain evidence="2 3">SP-1</strain>
    </source>
</reference>
<dbReference type="EMBL" id="LWQT01000010">
    <property type="protein sequence ID" value="OAN55959.1"/>
    <property type="molecule type" value="Genomic_DNA"/>
</dbReference>
<evidence type="ECO:0000256" key="1">
    <source>
        <dbReference type="SAM" id="SignalP"/>
    </source>
</evidence>
<sequence>MMPRVLFSILMLLVLTGPPALAQSVTFPTSHLDLVTDQGRRHSFRVELASSPDQLAQGLMFRRSLEPDAGMLFDFGQSRPVSMWMKNTLIPLDMLFMDRRGRVVHVEEFAVPGSLIPRGPNEPILGVLELAAGTARRLGLKPGDRVEHPMFKQP</sequence>
<name>A0A178MY01_9PROT</name>
<proteinExistence type="predicted"/>
<protein>
    <recommendedName>
        <fullName evidence="4">DUF192 domain-containing protein</fullName>
    </recommendedName>
</protein>
<feature type="chain" id="PRO_5008092348" description="DUF192 domain-containing protein" evidence="1">
    <location>
        <begin position="23"/>
        <end position="154"/>
    </location>
</feature>
<dbReference type="AlphaFoldDB" id="A0A178MY01"/>
<gene>
    <name evidence="2" type="ORF">A6A04_10365</name>
</gene>
<dbReference type="Gene3D" id="2.60.120.1140">
    <property type="entry name" value="Protein of unknown function DUF192"/>
    <property type="match status" value="1"/>
</dbReference>
<evidence type="ECO:0008006" key="4">
    <source>
        <dbReference type="Google" id="ProtNLM"/>
    </source>
</evidence>
<feature type="signal peptide" evidence="1">
    <location>
        <begin position="1"/>
        <end position="22"/>
    </location>
</feature>
<dbReference type="RefSeq" id="WP_068489236.1">
    <property type="nucleotide sequence ID" value="NZ_LWQT01000010.1"/>
</dbReference>
<evidence type="ECO:0000313" key="2">
    <source>
        <dbReference type="EMBL" id="OAN55959.1"/>
    </source>
</evidence>
<dbReference type="OrthoDB" id="9808290at2"/>
<dbReference type="InterPro" id="IPR038695">
    <property type="entry name" value="Saro_0823-like_sf"/>
</dbReference>
<evidence type="ECO:0000313" key="3">
    <source>
        <dbReference type="Proteomes" id="UP000078428"/>
    </source>
</evidence>
<dbReference type="PANTHER" id="PTHR37953">
    <property type="entry name" value="UPF0127 PROTEIN MJ1496"/>
    <property type="match status" value="1"/>
</dbReference>
<keyword evidence="3" id="KW-1185">Reference proteome</keyword>
<organism evidence="2 3">
    <name type="scientific">Paramagnetospirillum marisnigri</name>
    <dbReference type="NCBI Taxonomy" id="1285242"/>
    <lineage>
        <taxon>Bacteria</taxon>
        <taxon>Pseudomonadati</taxon>
        <taxon>Pseudomonadota</taxon>
        <taxon>Alphaproteobacteria</taxon>
        <taxon>Rhodospirillales</taxon>
        <taxon>Magnetospirillaceae</taxon>
        <taxon>Paramagnetospirillum</taxon>
    </lineage>
</organism>
<comment type="caution">
    <text evidence="2">The sequence shown here is derived from an EMBL/GenBank/DDBJ whole genome shotgun (WGS) entry which is preliminary data.</text>
</comment>
<keyword evidence="1" id="KW-0732">Signal</keyword>
<dbReference type="Proteomes" id="UP000078428">
    <property type="component" value="Unassembled WGS sequence"/>
</dbReference>
<dbReference type="PANTHER" id="PTHR37953:SF1">
    <property type="entry name" value="UPF0127 PROTEIN MJ1496"/>
    <property type="match status" value="1"/>
</dbReference>
<accession>A0A178MY01</accession>
<dbReference type="Pfam" id="PF02643">
    <property type="entry name" value="DUF192"/>
    <property type="match status" value="1"/>
</dbReference>
<dbReference type="InterPro" id="IPR003795">
    <property type="entry name" value="DUF192"/>
</dbReference>